<gene>
    <name evidence="2" type="ORF">FB561_5847</name>
</gene>
<keyword evidence="1" id="KW-1133">Transmembrane helix</keyword>
<keyword evidence="1" id="KW-0472">Membrane</keyword>
<reference evidence="2 3" key="1">
    <citation type="submission" date="2019-06" db="EMBL/GenBank/DDBJ databases">
        <title>Sequencing the genomes of 1000 actinobacteria strains.</title>
        <authorList>
            <person name="Klenk H.-P."/>
        </authorList>
    </citation>
    <scope>NUCLEOTIDE SEQUENCE [LARGE SCALE GENOMIC DNA]</scope>
    <source>
        <strain evidence="2 3">DSM 24683</strain>
    </source>
</reference>
<dbReference type="OrthoDB" id="4544430at2"/>
<evidence type="ECO:0000313" key="2">
    <source>
        <dbReference type="EMBL" id="TWD84653.1"/>
    </source>
</evidence>
<feature type="transmembrane region" description="Helical" evidence="1">
    <location>
        <begin position="140"/>
        <end position="159"/>
    </location>
</feature>
<dbReference type="AlphaFoldDB" id="A0A561C0G3"/>
<proteinExistence type="predicted"/>
<dbReference type="Proteomes" id="UP000318380">
    <property type="component" value="Unassembled WGS sequence"/>
</dbReference>
<name>A0A561C0G3_9ACTN</name>
<evidence type="ECO:0008006" key="4">
    <source>
        <dbReference type="Google" id="ProtNLM"/>
    </source>
</evidence>
<feature type="transmembrane region" description="Helical" evidence="1">
    <location>
        <begin position="33"/>
        <end position="52"/>
    </location>
</feature>
<dbReference type="EMBL" id="VIVK01000001">
    <property type="protein sequence ID" value="TWD84653.1"/>
    <property type="molecule type" value="Genomic_DNA"/>
</dbReference>
<organism evidence="2 3">
    <name type="scientific">Kribbella amoyensis</name>
    <dbReference type="NCBI Taxonomy" id="996641"/>
    <lineage>
        <taxon>Bacteria</taxon>
        <taxon>Bacillati</taxon>
        <taxon>Actinomycetota</taxon>
        <taxon>Actinomycetes</taxon>
        <taxon>Propionibacteriales</taxon>
        <taxon>Kribbellaceae</taxon>
        <taxon>Kribbella</taxon>
    </lineage>
</organism>
<evidence type="ECO:0000313" key="3">
    <source>
        <dbReference type="Proteomes" id="UP000318380"/>
    </source>
</evidence>
<protein>
    <recommendedName>
        <fullName evidence="4">Intracellular septation protein A</fullName>
    </recommendedName>
</protein>
<comment type="caution">
    <text evidence="2">The sequence shown here is derived from an EMBL/GenBank/DDBJ whole genome shotgun (WGS) entry which is preliminary data.</text>
</comment>
<accession>A0A561C0G3</accession>
<keyword evidence="3" id="KW-1185">Reference proteome</keyword>
<evidence type="ECO:0000256" key="1">
    <source>
        <dbReference type="SAM" id="Phobius"/>
    </source>
</evidence>
<dbReference type="RefSeq" id="WP_145812188.1">
    <property type="nucleotide sequence ID" value="NZ_VIVK01000001.1"/>
</dbReference>
<feature type="transmembrane region" description="Helical" evidence="1">
    <location>
        <begin position="165"/>
        <end position="186"/>
    </location>
</feature>
<dbReference type="NCBIfam" id="NF041646">
    <property type="entry name" value="VC0807_fam"/>
    <property type="match status" value="1"/>
</dbReference>
<feature type="transmembrane region" description="Helical" evidence="1">
    <location>
        <begin position="83"/>
        <end position="105"/>
    </location>
</feature>
<feature type="transmembrane region" description="Helical" evidence="1">
    <location>
        <begin position="59"/>
        <end position="77"/>
    </location>
</feature>
<keyword evidence="1" id="KW-0812">Transmembrane</keyword>
<sequence>MKGAARTVLAVGENVGLPIATYGALRLLGLDDIWALTGSAAVSAAVLLVQWIRTRDVSALGSLVLLRFALSLALAFVTDNARWLLVKDSLITAVIGLAALASLLLHRSFIERVRRDLSGDPEAFDRRLTDEPWFRRRHRILGVLWGAALLAEAALSTTVSLTLPIPLAVLITNLTGPAVIVGLIVLTETTTRRPLPVASG</sequence>